<evidence type="ECO:0000313" key="1">
    <source>
        <dbReference type="EMBL" id="SFT98560.1"/>
    </source>
</evidence>
<dbReference type="EMBL" id="FPBF01000004">
    <property type="protein sequence ID" value="SFT98560.1"/>
    <property type="molecule type" value="Genomic_DNA"/>
</dbReference>
<name>A0A1I7CGI3_9BACT</name>
<proteinExistence type="predicted"/>
<accession>A0A1I7CGI3</accession>
<sequence>MKRILPVVICVLSFLSCVEDENPDSPSSDKFKVQSVDYIDENQKMYIIQHDSIGKAIAYSAIQNGETVEFLVDKDRKYFISIYTITKGEYGHQEHMSTFSNQDLTFGMVLKKDSSKAPVQTGTFKVKVTDDEQVGAYVTAEGWMSDFSVYTNLYDENAKLFSGVKHYMAIASRDSERRYSYIDNPQKDKTYNLDYKQMKAFDIILEVPKEDFLFFGYRILSLDKRDGRNFPNYILGDRGFYNAQEDHYKLEYIGDLKTYATSITAYKAANQNLFYYYSKIGSPPDKITFLDIDDVKIAKNTISDFQFETTVEDAWHYSVGFQSSKSVTNGLPTSRSFIWSINGPASSFSITLPEELKEAHPHFLSDLSHLYLGGAGITKKINQSNSEGMTEDESISVYQLYNN</sequence>
<dbReference type="PROSITE" id="PS51257">
    <property type="entry name" value="PROKAR_LIPOPROTEIN"/>
    <property type="match status" value="1"/>
</dbReference>
<gene>
    <name evidence="1" type="ORF">SAMN04489724_3174</name>
</gene>
<keyword evidence="2" id="KW-1185">Reference proteome</keyword>
<dbReference type="AlphaFoldDB" id="A0A1I7CGI3"/>
<dbReference type="RefSeq" id="WP_091695205.1">
    <property type="nucleotide sequence ID" value="NZ_FPBF01000004.1"/>
</dbReference>
<reference evidence="2" key="1">
    <citation type="submission" date="2016-10" db="EMBL/GenBank/DDBJ databases">
        <authorList>
            <person name="Varghese N."/>
            <person name="Submissions S."/>
        </authorList>
    </citation>
    <scope>NUCLEOTIDE SEQUENCE [LARGE SCALE GENOMIC DNA]</scope>
    <source>
        <strain evidence="2">DSM 23445</strain>
    </source>
</reference>
<evidence type="ECO:0000313" key="2">
    <source>
        <dbReference type="Proteomes" id="UP000199673"/>
    </source>
</evidence>
<organism evidence="1 2">
    <name type="scientific">Algoriphagus locisalis</name>
    <dbReference type="NCBI Taxonomy" id="305507"/>
    <lineage>
        <taxon>Bacteria</taxon>
        <taxon>Pseudomonadati</taxon>
        <taxon>Bacteroidota</taxon>
        <taxon>Cytophagia</taxon>
        <taxon>Cytophagales</taxon>
        <taxon>Cyclobacteriaceae</taxon>
        <taxon>Algoriphagus</taxon>
    </lineage>
</organism>
<dbReference type="Proteomes" id="UP000199673">
    <property type="component" value="Unassembled WGS sequence"/>
</dbReference>
<protein>
    <submittedName>
        <fullName evidence="1">Uncharacterized protein</fullName>
    </submittedName>
</protein>
<dbReference type="STRING" id="305507.SAMN04489724_3174"/>
<dbReference type="OrthoDB" id="827556at2"/>